<sequence>LTQAVAYAGIKARREPVTRKATENNIKQITDAAQQTFSLYPTPAEIWKSIRHKDFSCQVKKFLWKSVHGA</sequence>
<proteinExistence type="predicted"/>
<keyword evidence="2" id="KW-1185">Reference proteome</keyword>
<evidence type="ECO:0000313" key="2">
    <source>
        <dbReference type="Proteomes" id="UP001218188"/>
    </source>
</evidence>
<reference evidence="1" key="1">
    <citation type="submission" date="2023-03" db="EMBL/GenBank/DDBJ databases">
        <title>Massive genome expansion in bonnet fungi (Mycena s.s.) driven by repeated elements and novel gene families across ecological guilds.</title>
        <authorList>
            <consortium name="Lawrence Berkeley National Laboratory"/>
            <person name="Harder C.B."/>
            <person name="Miyauchi S."/>
            <person name="Viragh M."/>
            <person name="Kuo A."/>
            <person name="Thoen E."/>
            <person name="Andreopoulos B."/>
            <person name="Lu D."/>
            <person name="Skrede I."/>
            <person name="Drula E."/>
            <person name="Henrissat B."/>
            <person name="Morin E."/>
            <person name="Kohler A."/>
            <person name="Barry K."/>
            <person name="LaButti K."/>
            <person name="Morin E."/>
            <person name="Salamov A."/>
            <person name="Lipzen A."/>
            <person name="Mereny Z."/>
            <person name="Hegedus B."/>
            <person name="Baldrian P."/>
            <person name="Stursova M."/>
            <person name="Weitz H."/>
            <person name="Taylor A."/>
            <person name="Grigoriev I.V."/>
            <person name="Nagy L.G."/>
            <person name="Martin F."/>
            <person name="Kauserud H."/>
        </authorList>
    </citation>
    <scope>NUCLEOTIDE SEQUENCE</scope>
    <source>
        <strain evidence="1">CBHHK200</strain>
    </source>
</reference>
<organism evidence="1 2">
    <name type="scientific">Mycena alexandri</name>
    <dbReference type="NCBI Taxonomy" id="1745969"/>
    <lineage>
        <taxon>Eukaryota</taxon>
        <taxon>Fungi</taxon>
        <taxon>Dikarya</taxon>
        <taxon>Basidiomycota</taxon>
        <taxon>Agaricomycotina</taxon>
        <taxon>Agaricomycetes</taxon>
        <taxon>Agaricomycetidae</taxon>
        <taxon>Agaricales</taxon>
        <taxon>Marasmiineae</taxon>
        <taxon>Mycenaceae</taxon>
        <taxon>Mycena</taxon>
    </lineage>
</organism>
<dbReference type="EMBL" id="JARJCM010000224">
    <property type="protein sequence ID" value="KAJ7021758.1"/>
    <property type="molecule type" value="Genomic_DNA"/>
</dbReference>
<evidence type="ECO:0000313" key="1">
    <source>
        <dbReference type="EMBL" id="KAJ7021758.1"/>
    </source>
</evidence>
<comment type="caution">
    <text evidence="1">The sequence shown here is derived from an EMBL/GenBank/DDBJ whole genome shotgun (WGS) entry which is preliminary data.</text>
</comment>
<name>A0AAD6WP31_9AGAR</name>
<feature type="non-terminal residue" evidence="1">
    <location>
        <position position="1"/>
    </location>
</feature>
<dbReference type="Proteomes" id="UP001218188">
    <property type="component" value="Unassembled WGS sequence"/>
</dbReference>
<dbReference type="AlphaFoldDB" id="A0AAD6WP31"/>
<gene>
    <name evidence="1" type="ORF">C8F04DRAFT_972340</name>
</gene>
<protein>
    <submittedName>
        <fullName evidence="1">Uncharacterized protein</fullName>
    </submittedName>
</protein>
<accession>A0AAD6WP31</accession>